<name>A0A0E9RKB1_ANGAN</name>
<proteinExistence type="predicted"/>
<dbReference type="AlphaFoldDB" id="A0A0E9RKB1"/>
<dbReference type="EMBL" id="GBXM01079692">
    <property type="protein sequence ID" value="JAH28885.1"/>
    <property type="molecule type" value="Transcribed_RNA"/>
</dbReference>
<organism evidence="1">
    <name type="scientific">Anguilla anguilla</name>
    <name type="common">European freshwater eel</name>
    <name type="synonym">Muraena anguilla</name>
    <dbReference type="NCBI Taxonomy" id="7936"/>
    <lineage>
        <taxon>Eukaryota</taxon>
        <taxon>Metazoa</taxon>
        <taxon>Chordata</taxon>
        <taxon>Craniata</taxon>
        <taxon>Vertebrata</taxon>
        <taxon>Euteleostomi</taxon>
        <taxon>Actinopterygii</taxon>
        <taxon>Neopterygii</taxon>
        <taxon>Teleostei</taxon>
        <taxon>Anguilliformes</taxon>
        <taxon>Anguillidae</taxon>
        <taxon>Anguilla</taxon>
    </lineage>
</organism>
<evidence type="ECO:0000313" key="1">
    <source>
        <dbReference type="EMBL" id="JAH28885.1"/>
    </source>
</evidence>
<reference evidence="1" key="2">
    <citation type="journal article" date="2015" name="Fish Shellfish Immunol.">
        <title>Early steps in the European eel (Anguilla anguilla)-Vibrio vulnificus interaction in the gills: Role of the RtxA13 toxin.</title>
        <authorList>
            <person name="Callol A."/>
            <person name="Pajuelo D."/>
            <person name="Ebbesson L."/>
            <person name="Teles M."/>
            <person name="MacKenzie S."/>
            <person name="Amaro C."/>
        </authorList>
    </citation>
    <scope>NUCLEOTIDE SEQUENCE</scope>
</reference>
<accession>A0A0E9RKB1</accession>
<sequence>MLNALLGPSYTCPATGLQFGFPGPQITTPAFIG</sequence>
<protein>
    <submittedName>
        <fullName evidence="1">Uncharacterized protein</fullName>
    </submittedName>
</protein>
<reference evidence="1" key="1">
    <citation type="submission" date="2014-11" db="EMBL/GenBank/DDBJ databases">
        <authorList>
            <person name="Amaro Gonzalez C."/>
        </authorList>
    </citation>
    <scope>NUCLEOTIDE SEQUENCE</scope>
</reference>